<dbReference type="SUPFAM" id="SSF53098">
    <property type="entry name" value="Ribonuclease H-like"/>
    <property type="match status" value="1"/>
</dbReference>
<dbReference type="GO" id="GO:0015074">
    <property type="term" value="P:DNA integration"/>
    <property type="evidence" value="ECO:0007669"/>
    <property type="project" value="InterPro"/>
</dbReference>
<gene>
    <name evidence="2" type="ORF">GOQ20_00185</name>
    <name evidence="3" type="ORF">GOQ20_00520</name>
    <name evidence="4" type="ORF">GOQ20_03600</name>
    <name evidence="5" type="ORF">GOQ20_04005</name>
</gene>
<dbReference type="Proteomes" id="UP000503310">
    <property type="component" value="Chromosome"/>
</dbReference>
<dbReference type="EMBL" id="CP047225">
    <property type="protein sequence ID" value="QIW62478.1"/>
    <property type="molecule type" value="Genomic_DNA"/>
</dbReference>
<dbReference type="GO" id="GO:0003676">
    <property type="term" value="F:nucleic acid binding"/>
    <property type="evidence" value="ECO:0007669"/>
    <property type="project" value="InterPro"/>
</dbReference>
<dbReference type="InterPro" id="IPR001584">
    <property type="entry name" value="Integrase_cat-core"/>
</dbReference>
<dbReference type="AlphaFoldDB" id="A0A6H0V4K9"/>
<accession>A0A6H0V4K9</accession>
<proteinExistence type="predicted"/>
<sequence>MSHPWVLKLKIYILDKILINKGVTMGVFKITTHKKTSYYEERKAQIIAGIIRFWNKRTNKELARMYHVSVRTIIRYKQEIKPFIENGTFNVAHKGRKNENALKYNDETINKIMCDYYDFSEEFFPKNATINTAPFWLYYYEKVKQNFNISYSQAFRRVKKQGFINIQMTRKGKRESRKIRRLLKQEIGEKTSLFTRIGSLEIDEREKKRKSVYQAKNIHLKFGENVELDACQEIFFGDKKVFIYHAIDSATGKLLELQCEEQETNVGYQKLIDKLFKKYGFPSNITTDRRRTFWGSEKTYTMFEEALIDRGITLFVSSNPKDKPNVERSFASAQNYYPYLFKNKGIDSIDELNKRSEEIIDEYNKHFQKTEGNKETKFIKNDHNSNIYDFSLRIRRRVNNGVVMYKNKMLAPYDEHNKRLMFFSQNGKDINLCLDVNQNLYFEINNKKYIAKVVEESELNETEIYALAKGWDISIPQVHVIAKAIVNSRKFTLAQSQLRHFPNEILKNENAQKIIKILERSEQILLKLYNLLEKDIEWKDKVAFINN</sequence>
<name>A0A6H0V4K9_9BACT</name>
<evidence type="ECO:0000313" key="4">
    <source>
        <dbReference type="EMBL" id="QIW62478.1"/>
    </source>
</evidence>
<evidence type="ECO:0000313" key="2">
    <source>
        <dbReference type="EMBL" id="QIW61895.1"/>
    </source>
</evidence>
<evidence type="ECO:0000313" key="6">
    <source>
        <dbReference type="Proteomes" id="UP000503310"/>
    </source>
</evidence>
<evidence type="ECO:0000313" key="5">
    <source>
        <dbReference type="EMBL" id="QIW62555.1"/>
    </source>
</evidence>
<dbReference type="EMBL" id="CP047225">
    <property type="protein sequence ID" value="QIW61957.1"/>
    <property type="molecule type" value="Genomic_DNA"/>
</dbReference>
<dbReference type="InterPro" id="IPR012337">
    <property type="entry name" value="RNaseH-like_sf"/>
</dbReference>
<dbReference type="InterPro" id="IPR036397">
    <property type="entry name" value="RNaseH_sf"/>
</dbReference>
<evidence type="ECO:0000259" key="1">
    <source>
        <dbReference type="PROSITE" id="PS50994"/>
    </source>
</evidence>
<dbReference type="PROSITE" id="PS50994">
    <property type="entry name" value="INTEGRASE"/>
    <property type="match status" value="1"/>
</dbReference>
<dbReference type="EMBL" id="CP047225">
    <property type="protein sequence ID" value="QIW61895.1"/>
    <property type="molecule type" value="Genomic_DNA"/>
</dbReference>
<reference evidence="3 6" key="1">
    <citation type="submission" date="2019-12" db="EMBL/GenBank/DDBJ databases">
        <title>Sequencing and analysis of the whole genome of Mycoplasma gallinaceum strain Peacock20181011.</title>
        <authorList>
            <person name="Liu X."/>
            <person name="Qin Z."/>
            <person name="Xu H."/>
        </authorList>
    </citation>
    <scope>NUCLEOTIDE SEQUENCE [LARGE SCALE GENOMIC DNA]</scope>
    <source>
        <strain evidence="3 6">Peacock20181011</strain>
    </source>
</reference>
<dbReference type="RefSeq" id="WP_167844923.1">
    <property type="nucleotide sequence ID" value="NZ_CP047225.1"/>
</dbReference>
<dbReference type="Gene3D" id="3.30.420.10">
    <property type="entry name" value="Ribonuclease H-like superfamily/Ribonuclease H"/>
    <property type="match status" value="1"/>
</dbReference>
<evidence type="ECO:0000313" key="3">
    <source>
        <dbReference type="EMBL" id="QIW61957.1"/>
    </source>
</evidence>
<dbReference type="EMBL" id="CP047225">
    <property type="protein sequence ID" value="QIW62555.1"/>
    <property type="molecule type" value="Genomic_DNA"/>
</dbReference>
<feature type="domain" description="Integrase catalytic" evidence="1">
    <location>
        <begin position="217"/>
        <end position="383"/>
    </location>
</feature>
<organism evidence="3 6">
    <name type="scientific">Mycoplasmopsis gallinacea</name>
    <dbReference type="NCBI Taxonomy" id="29556"/>
    <lineage>
        <taxon>Bacteria</taxon>
        <taxon>Bacillati</taxon>
        <taxon>Mycoplasmatota</taxon>
        <taxon>Mycoplasmoidales</taxon>
        <taxon>Metamycoplasmataceae</taxon>
        <taxon>Mycoplasmopsis</taxon>
    </lineage>
</organism>
<protein>
    <recommendedName>
        <fullName evidence="1">Integrase catalytic domain-containing protein</fullName>
    </recommendedName>
</protein>